<feature type="compositionally biased region" description="Low complexity" evidence="1">
    <location>
        <begin position="688"/>
        <end position="698"/>
    </location>
</feature>
<proteinExistence type="predicted"/>
<feature type="compositionally biased region" description="Acidic residues" evidence="1">
    <location>
        <begin position="573"/>
        <end position="592"/>
    </location>
</feature>
<feature type="compositionally biased region" description="Low complexity" evidence="1">
    <location>
        <begin position="938"/>
        <end position="951"/>
    </location>
</feature>
<feature type="compositionally biased region" description="Pro residues" evidence="1">
    <location>
        <begin position="261"/>
        <end position="270"/>
    </location>
</feature>
<evidence type="ECO:0000313" key="2">
    <source>
        <dbReference type="EMBL" id="KAF2103669.1"/>
    </source>
</evidence>
<feature type="compositionally biased region" description="Acidic residues" evidence="1">
    <location>
        <begin position="1229"/>
        <end position="1267"/>
    </location>
</feature>
<feature type="compositionally biased region" description="Low complexity" evidence="1">
    <location>
        <begin position="1163"/>
        <end position="1185"/>
    </location>
</feature>
<feature type="compositionally biased region" description="Polar residues" evidence="1">
    <location>
        <begin position="48"/>
        <end position="63"/>
    </location>
</feature>
<keyword evidence="3" id="KW-1185">Reference proteome</keyword>
<evidence type="ECO:0000256" key="1">
    <source>
        <dbReference type="SAM" id="MobiDB-lite"/>
    </source>
</evidence>
<evidence type="ECO:0000313" key="3">
    <source>
        <dbReference type="Proteomes" id="UP000799772"/>
    </source>
</evidence>
<feature type="region of interest" description="Disordered" evidence="1">
    <location>
        <begin position="1160"/>
        <end position="1190"/>
    </location>
</feature>
<feature type="compositionally biased region" description="Polar residues" evidence="1">
    <location>
        <begin position="167"/>
        <end position="187"/>
    </location>
</feature>
<feature type="compositionally biased region" description="Polar residues" evidence="1">
    <location>
        <begin position="952"/>
        <end position="963"/>
    </location>
</feature>
<name>A0A9P4IQ54_9PEZI</name>
<feature type="compositionally biased region" description="Acidic residues" evidence="1">
    <location>
        <begin position="755"/>
        <end position="767"/>
    </location>
</feature>
<sequence>MFSYLRSHHKRTGSTPTSPDIPAPLPPPKSPNDLQRVPSPDLFAYSHFQHQGDQSSLNVQSPVSEHYTPVSPIPPILPPIPRVASAVDRQKLASKRNSLERAVNDASGQVYDVGHHRGKRRSDESWHSEQSQQWQEDYRTGTLQDQTNQIQSFQRMERPQMNRRPHTSQSSMTTGLRSRGQSAQVGQGLSPGAGMQRGPSATTSPVQTQASLFSSVENISYQRTLPLPQQPSAPASASSFYSVAYDEARSHTPPIKTNTPGKPPTPPPPANLKQKTKLNLRNPMSLLLRRRSGQQLDPLQVPDEGLLLALNRSNLPDDYDPRIIGTRVHDFSAPRPPPKRFHTTPNQPGINESGEFMLRVHSSDDSQRQESESPPKPKRAHTPTFMEHFDDDDNTDKAVRAEELANKDFLARNSYHPPGDDMGAPLPPFARAASGQLLSPEPGPAITEEDDGAHAEVVPEPPSRTPPIPPGLAADVANEASVSSITATPEDKTKHVQPPPSEARAPSSASPPRPRQRTSRMSRDSLPSHLNSTASRFSFQFGGPDSQLQEKILEERHKAKQAQRDMATKMRQDEEEWVEDDDGYGDYDDGGMYEERIPGVNADFEEDGFDDGFSLPEGMRPMGMDPLEPVGFREDNPLGVADIVAAQRMALSSNPPSPADYSPASLDAISLRLPSNASARPSIDLKGRSSIGSRSGARLDGSLSGSRSADRSRDVLPEAEEEESDGVSLQSLKQEESETPEIDIADNGIGGVAEDLSDDLYFDDGIIEDPGYAEDAPHFDESAFDDPSNPLYERRPVNGASNRPLAGEGTSADSTPEKPRVTSLESNARPFSGVSDGNVRPFSEVSDNFGDPARKNHLSDFENLNAYHDALAQAATKAFSDGRFSRKESVDHSRGFSLDNEFQRYSADSSTASDAEKSKISGLHSSGQSLVQDDARYSNSSASQAARTSTTIGSSDGVKSSVPSYDPLRFSEPADSAFNFDPSSYQFDTSFDDYDNDDPMIAAANAEALANDDEGEYGREFGFYAAPPPGGPLNGFCHNIRGADTASLSSDDGSEVEFMNGGYFGPKGVDLVGRNKSLREPNLTPITERSEYSTRNSCVSLFGLQSSGNLAQPPLSAGITPLSAGAMPSPGLAELARMGSFGLEDDEMSMEKLMKLRRGAFGDGSRNSMSDSSAASGSSPRNSSPVAQTSGYMLPRGAQIQHPGQHPAVGWLNGVGIGVSGVEGLERLGEDDESDTDNSVDVEGEQDSDYESDGATDDRVYDDEDSPMPDSPTIIATDSQSLGSSPVTTAPPQQPQFPSLAQLHLQGFFNLNQPPSPPNTNRFDTDPHTPISPSSTSVSLNSPTTALRTAAHRDNTSKAAANMTKTLPRMQIPSSPSRYAPASTGGDGAALRKIPSPSLPHSPAHSRNSSQNESGITVTYVRERDNSAEGHRWVLERRRTSEAGEVTVLGREVVTGGRI</sequence>
<feature type="compositionally biased region" description="Basic and acidic residues" evidence="1">
    <location>
        <begin position="361"/>
        <end position="375"/>
    </location>
</feature>
<feature type="region of interest" description="Disordered" evidence="1">
    <location>
        <begin position="1"/>
        <end position="77"/>
    </location>
</feature>
<evidence type="ECO:0008006" key="4">
    <source>
        <dbReference type="Google" id="ProtNLM"/>
    </source>
</evidence>
<accession>A0A9P4IQ54</accession>
<feature type="region of interest" description="Disordered" evidence="1">
    <location>
        <begin position="905"/>
        <end position="966"/>
    </location>
</feature>
<dbReference type="EMBL" id="ML978121">
    <property type="protein sequence ID" value="KAF2103669.1"/>
    <property type="molecule type" value="Genomic_DNA"/>
</dbReference>
<feature type="region of interest" description="Disordered" evidence="1">
    <location>
        <begin position="329"/>
        <end position="392"/>
    </location>
</feature>
<feature type="region of interest" description="Disordered" evidence="1">
    <location>
        <begin position="409"/>
        <end position="634"/>
    </location>
</feature>
<feature type="compositionally biased region" description="Polar residues" evidence="1">
    <location>
        <begin position="1274"/>
        <end position="1296"/>
    </location>
</feature>
<feature type="compositionally biased region" description="Basic and acidic residues" evidence="1">
    <location>
        <begin position="551"/>
        <end position="572"/>
    </location>
</feature>
<feature type="region of interest" description="Disordered" evidence="1">
    <location>
        <begin position="246"/>
        <end position="278"/>
    </location>
</feature>
<feature type="compositionally biased region" description="Polar residues" evidence="1">
    <location>
        <begin position="199"/>
        <end position="208"/>
    </location>
</feature>
<feature type="compositionally biased region" description="Polar residues" evidence="1">
    <location>
        <begin position="528"/>
        <end position="538"/>
    </location>
</feature>
<dbReference type="OrthoDB" id="5408302at2759"/>
<protein>
    <recommendedName>
        <fullName evidence="4">AGC-kinase C-terminal domain-containing protein</fullName>
    </recommendedName>
</protein>
<feature type="compositionally biased region" description="Pro residues" evidence="1">
    <location>
        <begin position="459"/>
        <end position="470"/>
    </location>
</feature>
<feature type="compositionally biased region" description="Low complexity" evidence="1">
    <location>
        <begin position="1395"/>
        <end position="1406"/>
    </location>
</feature>
<feature type="compositionally biased region" description="Polar residues" evidence="1">
    <location>
        <begin position="141"/>
        <end position="154"/>
    </location>
</feature>
<feature type="region of interest" description="Disordered" evidence="1">
    <location>
        <begin position="1228"/>
        <end position="1296"/>
    </location>
</feature>
<organism evidence="2 3">
    <name type="scientific">Rhizodiscina lignyota</name>
    <dbReference type="NCBI Taxonomy" id="1504668"/>
    <lineage>
        <taxon>Eukaryota</taxon>
        <taxon>Fungi</taxon>
        <taxon>Dikarya</taxon>
        <taxon>Ascomycota</taxon>
        <taxon>Pezizomycotina</taxon>
        <taxon>Dothideomycetes</taxon>
        <taxon>Pleosporomycetidae</taxon>
        <taxon>Aulographales</taxon>
        <taxon>Rhizodiscinaceae</taxon>
        <taxon>Rhizodiscina</taxon>
    </lineage>
</organism>
<feature type="region of interest" description="Disordered" evidence="1">
    <location>
        <begin position="677"/>
        <end position="857"/>
    </location>
</feature>
<feature type="compositionally biased region" description="Basic residues" evidence="1">
    <location>
        <begin position="1"/>
        <end position="12"/>
    </location>
</feature>
<feature type="region of interest" description="Disordered" evidence="1">
    <location>
        <begin position="95"/>
        <end position="208"/>
    </location>
</feature>
<feature type="compositionally biased region" description="Pro residues" evidence="1">
    <location>
        <begin position="19"/>
        <end position="30"/>
    </location>
</feature>
<gene>
    <name evidence="2" type="ORF">NA57DRAFT_69882</name>
</gene>
<dbReference type="Proteomes" id="UP000799772">
    <property type="component" value="Unassembled WGS sequence"/>
</dbReference>
<feature type="compositionally biased region" description="Low complexity" evidence="1">
    <location>
        <begin position="1328"/>
        <end position="1345"/>
    </location>
</feature>
<comment type="caution">
    <text evidence="2">The sequence shown here is derived from an EMBL/GenBank/DDBJ whole genome shotgun (WGS) entry which is preliminary data.</text>
</comment>
<reference evidence="2" key="1">
    <citation type="journal article" date="2020" name="Stud. Mycol.">
        <title>101 Dothideomycetes genomes: a test case for predicting lifestyles and emergence of pathogens.</title>
        <authorList>
            <person name="Haridas S."/>
            <person name="Albert R."/>
            <person name="Binder M."/>
            <person name="Bloem J."/>
            <person name="Labutti K."/>
            <person name="Salamov A."/>
            <person name="Andreopoulos B."/>
            <person name="Baker S."/>
            <person name="Barry K."/>
            <person name="Bills G."/>
            <person name="Bluhm B."/>
            <person name="Cannon C."/>
            <person name="Castanera R."/>
            <person name="Culley D."/>
            <person name="Daum C."/>
            <person name="Ezra D."/>
            <person name="Gonzalez J."/>
            <person name="Henrissat B."/>
            <person name="Kuo A."/>
            <person name="Liang C."/>
            <person name="Lipzen A."/>
            <person name="Lutzoni F."/>
            <person name="Magnuson J."/>
            <person name="Mondo S."/>
            <person name="Nolan M."/>
            <person name="Ohm R."/>
            <person name="Pangilinan J."/>
            <person name="Park H.-J."/>
            <person name="Ramirez L."/>
            <person name="Alfaro M."/>
            <person name="Sun H."/>
            <person name="Tritt A."/>
            <person name="Yoshinaga Y."/>
            <person name="Zwiers L.-H."/>
            <person name="Turgeon B."/>
            <person name="Goodwin S."/>
            <person name="Spatafora J."/>
            <person name="Crous P."/>
            <person name="Grigoriev I."/>
        </authorList>
    </citation>
    <scope>NUCLEOTIDE SEQUENCE</scope>
    <source>
        <strain evidence="2">CBS 133067</strain>
    </source>
</reference>
<feature type="region of interest" description="Disordered" evidence="1">
    <location>
        <begin position="1309"/>
        <end position="1415"/>
    </location>
</feature>